<dbReference type="Proteomes" id="UP000468901">
    <property type="component" value="Unassembled WGS sequence"/>
</dbReference>
<evidence type="ECO:0000313" key="4">
    <source>
        <dbReference type="Proteomes" id="UP000468901"/>
    </source>
</evidence>
<comment type="caution">
    <text evidence="3">The sequence shown here is derived from an EMBL/GenBank/DDBJ whole genome shotgun (WGS) entry which is preliminary data.</text>
</comment>
<dbReference type="EMBL" id="WESC01000004">
    <property type="protein sequence ID" value="KAB7741277.1"/>
    <property type="molecule type" value="Genomic_DNA"/>
</dbReference>
<organism evidence="3 4">
    <name type="scientific">Parvibaculum sedimenti</name>
    <dbReference type="NCBI Taxonomy" id="2608632"/>
    <lineage>
        <taxon>Bacteria</taxon>
        <taxon>Pseudomonadati</taxon>
        <taxon>Pseudomonadota</taxon>
        <taxon>Alphaproteobacteria</taxon>
        <taxon>Hyphomicrobiales</taxon>
        <taxon>Parvibaculaceae</taxon>
        <taxon>Parvibaculum</taxon>
    </lineage>
</organism>
<keyword evidence="2" id="KW-0732">Signal</keyword>
<evidence type="ECO:0000313" key="3">
    <source>
        <dbReference type="EMBL" id="KAB7741277.1"/>
    </source>
</evidence>
<name>A0A6N6VJK3_9HYPH</name>
<evidence type="ECO:0008006" key="5">
    <source>
        <dbReference type="Google" id="ProtNLM"/>
    </source>
</evidence>
<evidence type="ECO:0000256" key="2">
    <source>
        <dbReference type="SAM" id="SignalP"/>
    </source>
</evidence>
<reference evidence="3 4" key="1">
    <citation type="submission" date="2019-09" db="EMBL/GenBank/DDBJ databases">
        <title>Parvibaculum sedimenti sp. nov., isolated from sediment.</title>
        <authorList>
            <person name="Wang Y."/>
        </authorList>
    </citation>
    <scope>NUCLEOTIDE SEQUENCE [LARGE SCALE GENOMIC DNA]</scope>
    <source>
        <strain evidence="3 4">HXT-9</strain>
    </source>
</reference>
<feature type="chain" id="PRO_5027070890" description="Curli production assembly/transport component CsgG" evidence="2">
    <location>
        <begin position="26"/>
        <end position="470"/>
    </location>
</feature>
<feature type="compositionally biased region" description="Polar residues" evidence="1">
    <location>
        <begin position="453"/>
        <end position="470"/>
    </location>
</feature>
<feature type="region of interest" description="Disordered" evidence="1">
    <location>
        <begin position="297"/>
        <end position="331"/>
    </location>
</feature>
<dbReference type="AlphaFoldDB" id="A0A6N6VJK3"/>
<dbReference type="InterPro" id="IPR005534">
    <property type="entry name" value="Curli_assmbl/transp-comp_CsgG"/>
</dbReference>
<feature type="compositionally biased region" description="Low complexity" evidence="1">
    <location>
        <begin position="357"/>
        <end position="391"/>
    </location>
</feature>
<accession>A0A6N6VJK3</accession>
<feature type="region of interest" description="Disordered" evidence="1">
    <location>
        <begin position="348"/>
        <end position="470"/>
    </location>
</feature>
<dbReference type="GO" id="GO:0030288">
    <property type="term" value="C:outer membrane-bounded periplasmic space"/>
    <property type="evidence" value="ECO:0007669"/>
    <property type="project" value="InterPro"/>
</dbReference>
<evidence type="ECO:0000256" key="1">
    <source>
        <dbReference type="SAM" id="MobiDB-lite"/>
    </source>
</evidence>
<keyword evidence="4" id="KW-1185">Reference proteome</keyword>
<sequence>MFGAIRRFIGVSSAVALALAQAACAMPDAAQDIKQEATVMQGPAPRANFTPMESHLRCLAHHIPPGLDLRLAVNDLTDGSGAQASGDAHSTILTQRPDMMFVIALAKTGVRLVNRNSTAVSEWEMKRAMDKQLGEGKPVEVQGKEFAYRPITAGAIVGSTHFVSGALTELNWSIKSDIAEAGVAGLTAGSRKYYISVGADLMLTNTKTTELVMARSYSKQIVGSELSAGLFRFFAMGGGTNWGPREIFEFNLGSQANEPVQAAVRWLLELAAYDMVSSLTGADKYCDTPELRAELGKDPVATADAGATGANELPNAMNDAAPSAAVGPQTSAAPVGYVSPAQKVAAPAPAEQQASVPAPAEKQAALPAPAEKQAATPAVTSTATAVSSLPAEDAPLKSPDMPQQDQTTSSTTQTSSNQDNASVVQGSLASTQPLSNSSSSELTSTPVHLKTTKPGTYQFKASDSYQWFDN</sequence>
<protein>
    <recommendedName>
        <fullName evidence="5">Curli production assembly/transport component CsgG</fullName>
    </recommendedName>
</protein>
<gene>
    <name evidence="3" type="ORF">F2P47_05910</name>
</gene>
<dbReference type="Gene3D" id="3.40.50.10610">
    <property type="entry name" value="ABC-type transport auxiliary lipoprotein component"/>
    <property type="match status" value="1"/>
</dbReference>
<feature type="compositionally biased region" description="Low complexity" evidence="1">
    <location>
        <begin position="403"/>
        <end position="445"/>
    </location>
</feature>
<proteinExistence type="predicted"/>
<feature type="signal peptide" evidence="2">
    <location>
        <begin position="1"/>
        <end position="25"/>
    </location>
</feature>
<dbReference type="Pfam" id="PF03783">
    <property type="entry name" value="CsgG"/>
    <property type="match status" value="1"/>
</dbReference>